<reference evidence="1" key="1">
    <citation type="journal article" date="2021" name="Proc. Natl. Acad. Sci. U.S.A.">
        <title>A Catalog of Tens of Thousands of Viruses from Human Metagenomes Reveals Hidden Associations with Chronic Diseases.</title>
        <authorList>
            <person name="Tisza M.J."/>
            <person name="Buck C.B."/>
        </authorList>
    </citation>
    <scope>NUCLEOTIDE SEQUENCE</scope>
    <source>
        <strain evidence="1">CtDo63</strain>
    </source>
</reference>
<organism evidence="1">
    <name type="scientific">Siphoviridae sp. ctDo63</name>
    <dbReference type="NCBI Taxonomy" id="2823571"/>
    <lineage>
        <taxon>Viruses</taxon>
        <taxon>Duplodnaviria</taxon>
        <taxon>Heunggongvirae</taxon>
        <taxon>Uroviricota</taxon>
        <taxon>Caudoviricetes</taxon>
    </lineage>
</organism>
<protein>
    <submittedName>
        <fullName evidence="1">Receptor Binding Protein</fullName>
    </submittedName>
</protein>
<keyword evidence="1" id="KW-0675">Receptor</keyword>
<dbReference type="EMBL" id="BK014713">
    <property type="protein sequence ID" value="DAD68976.1"/>
    <property type="molecule type" value="Genomic_DNA"/>
</dbReference>
<sequence>MAPAEGTSVTVSGGRAWLHPSRWAGFSVTAREDTTLTLPQADSYLPRIDRIVLRYDATSRTTTLQVLQGAAGSSPTAPDISRTEMVYDLCLAEVARPAGQTSLTTADITDTRADAALCGLMRDGVTGIPVNALGAQALAKAKETAALCDALLQSYTGGYLGIWPVTLTTSGWTKSTDLPSYPYKQTAELRAARESSRPEAVPALDSFNTAIAAGIAGVCETKDGTITFWAEEVPEQDILMQVTLLGKMTAENQQEA</sequence>
<accession>A0A8S5LGA5</accession>
<evidence type="ECO:0000313" key="1">
    <source>
        <dbReference type="EMBL" id="DAD68976.1"/>
    </source>
</evidence>
<name>A0A8S5LGA5_9CAUD</name>
<proteinExistence type="predicted"/>